<dbReference type="PANTHER" id="PTHR40277">
    <property type="entry name" value="BLL5419 PROTEIN"/>
    <property type="match status" value="1"/>
</dbReference>
<sequence length="328" mass="34949">MSRLLAIPGLKIAVGLGLLALILTQIPLDELGRSLIGLDPLPLVAGIVVVFAMRLFAAARLRLILRRFDFHASVASIFAINLRTAYFSFFLPGHLAGGAAKWYLLKRRGTGGANALVGIVYDRLNEVSSLVAIGFAASLMIGDIPGGDAIRLTFAALFAAIVIAQMAILNERFLVLSRALAERIGLVRLPLFARIFDKLADSSRAFHDLPIGWRAWIWSYALLGHTVGIGSYALFSHAVGLDLAIVDLAWVRSAVAIVGLLPLTFAGLGVREGTLIVLLGAYGIGAVEAVAFSLTLFLRLVVVSAAGGLLLVCDLARERNSAVPDRSE</sequence>
<organism evidence="7 8">
    <name type="scientific">Oceanibacterium hippocampi</name>
    <dbReference type="NCBI Taxonomy" id="745714"/>
    <lineage>
        <taxon>Bacteria</taxon>
        <taxon>Pseudomonadati</taxon>
        <taxon>Pseudomonadota</taxon>
        <taxon>Alphaproteobacteria</taxon>
        <taxon>Sneathiellales</taxon>
        <taxon>Sneathiellaceae</taxon>
        <taxon>Oceanibacterium</taxon>
    </lineage>
</organism>
<feature type="transmembrane region" description="Helical" evidence="6">
    <location>
        <begin position="215"/>
        <end position="235"/>
    </location>
</feature>
<keyword evidence="4 6" id="KW-1133">Transmembrane helix</keyword>
<keyword evidence="8" id="KW-1185">Reference proteome</keyword>
<evidence type="ECO:0008006" key="9">
    <source>
        <dbReference type="Google" id="ProtNLM"/>
    </source>
</evidence>
<accession>A0A1Y5TH08</accession>
<dbReference type="AlphaFoldDB" id="A0A1Y5TH08"/>
<protein>
    <recommendedName>
        <fullName evidence="9">Flippase-like domain-containing protein</fullName>
    </recommendedName>
</protein>
<feature type="transmembrane region" description="Helical" evidence="6">
    <location>
        <begin position="247"/>
        <end position="270"/>
    </location>
</feature>
<comment type="subcellular location">
    <subcellularLocation>
        <location evidence="1">Cell membrane</location>
        <topology evidence="1">Multi-pass membrane protein</topology>
    </subcellularLocation>
</comment>
<feature type="transmembrane region" description="Helical" evidence="6">
    <location>
        <begin position="12"/>
        <end position="28"/>
    </location>
</feature>
<dbReference type="InterPro" id="IPR022791">
    <property type="entry name" value="L-PG_synthase/AglD"/>
</dbReference>
<dbReference type="Pfam" id="PF03706">
    <property type="entry name" value="LPG_synthase_TM"/>
    <property type="match status" value="1"/>
</dbReference>
<evidence type="ECO:0000313" key="8">
    <source>
        <dbReference type="Proteomes" id="UP000193200"/>
    </source>
</evidence>
<evidence type="ECO:0000256" key="6">
    <source>
        <dbReference type="SAM" id="Phobius"/>
    </source>
</evidence>
<feature type="transmembrane region" description="Helical" evidence="6">
    <location>
        <begin position="149"/>
        <end position="168"/>
    </location>
</feature>
<evidence type="ECO:0000313" key="7">
    <source>
        <dbReference type="EMBL" id="SLN61852.1"/>
    </source>
</evidence>
<evidence type="ECO:0000256" key="1">
    <source>
        <dbReference type="ARBA" id="ARBA00004651"/>
    </source>
</evidence>
<proteinExistence type="predicted"/>
<evidence type="ECO:0000256" key="4">
    <source>
        <dbReference type="ARBA" id="ARBA00022989"/>
    </source>
</evidence>
<keyword evidence="2" id="KW-1003">Cell membrane</keyword>
<feature type="transmembrane region" description="Helical" evidence="6">
    <location>
        <begin position="40"/>
        <end position="63"/>
    </location>
</feature>
<reference evidence="7 8" key="1">
    <citation type="submission" date="2017-03" db="EMBL/GenBank/DDBJ databases">
        <authorList>
            <person name="Afonso C.L."/>
            <person name="Miller P.J."/>
            <person name="Scott M.A."/>
            <person name="Spackman E."/>
            <person name="Goraichik I."/>
            <person name="Dimitrov K.M."/>
            <person name="Suarez D.L."/>
            <person name="Swayne D.E."/>
        </authorList>
    </citation>
    <scope>NUCLEOTIDE SEQUENCE [LARGE SCALE GENOMIC DNA]</scope>
    <source>
        <strain evidence="7 8">CECT 7691</strain>
    </source>
</reference>
<dbReference type="Proteomes" id="UP000193200">
    <property type="component" value="Unassembled WGS sequence"/>
</dbReference>
<keyword evidence="3 6" id="KW-0812">Transmembrane</keyword>
<keyword evidence="5 6" id="KW-0472">Membrane</keyword>
<evidence type="ECO:0000256" key="3">
    <source>
        <dbReference type="ARBA" id="ARBA00022692"/>
    </source>
</evidence>
<dbReference type="PANTHER" id="PTHR40277:SF1">
    <property type="entry name" value="BLL5419 PROTEIN"/>
    <property type="match status" value="1"/>
</dbReference>
<evidence type="ECO:0000256" key="5">
    <source>
        <dbReference type="ARBA" id="ARBA00023136"/>
    </source>
</evidence>
<evidence type="ECO:0000256" key="2">
    <source>
        <dbReference type="ARBA" id="ARBA00022475"/>
    </source>
</evidence>
<dbReference type="GO" id="GO:0005886">
    <property type="term" value="C:plasma membrane"/>
    <property type="evidence" value="ECO:0007669"/>
    <property type="project" value="UniProtKB-SubCell"/>
</dbReference>
<dbReference type="EMBL" id="FWFR01000002">
    <property type="protein sequence ID" value="SLN61852.1"/>
    <property type="molecule type" value="Genomic_DNA"/>
</dbReference>
<dbReference type="RefSeq" id="WP_085884051.1">
    <property type="nucleotide sequence ID" value="NZ_FWFR01000002.1"/>
</dbReference>
<dbReference type="OrthoDB" id="9788795at2"/>
<dbReference type="InParanoid" id="A0A1Y5TH08"/>
<gene>
    <name evidence="7" type="ORF">OCH7691_02726</name>
</gene>
<name>A0A1Y5TH08_9PROT</name>